<evidence type="ECO:0000256" key="4">
    <source>
        <dbReference type="SAM" id="MobiDB-lite"/>
    </source>
</evidence>
<dbReference type="SUPFAM" id="SSF57903">
    <property type="entry name" value="FYVE/PHD zinc finger"/>
    <property type="match status" value="1"/>
</dbReference>
<dbReference type="Pfam" id="PF00621">
    <property type="entry name" value="RhoGEF"/>
    <property type="match status" value="1"/>
</dbReference>
<evidence type="ECO:0000256" key="3">
    <source>
        <dbReference type="ARBA" id="ARBA00022833"/>
    </source>
</evidence>
<dbReference type="InterPro" id="IPR000219">
    <property type="entry name" value="DH_dom"/>
</dbReference>
<dbReference type="PANTHER" id="PTHR14336">
    <property type="entry name" value="TANDEM PH DOMAIN CONTAINING PROTEIN"/>
    <property type="match status" value="1"/>
</dbReference>
<dbReference type="InterPro" id="IPR011993">
    <property type="entry name" value="PH-like_dom_sf"/>
</dbReference>
<feature type="domain" description="PH" evidence="5">
    <location>
        <begin position="245"/>
        <end position="340"/>
    </location>
</feature>
<dbReference type="InterPro" id="IPR035899">
    <property type="entry name" value="DBL_dom_sf"/>
</dbReference>
<organism evidence="7 8">
    <name type="scientific">Clavelina lepadiformis</name>
    <name type="common">Light-bulb sea squirt</name>
    <name type="synonym">Ascidia lepadiformis</name>
    <dbReference type="NCBI Taxonomy" id="159417"/>
    <lineage>
        <taxon>Eukaryota</taxon>
        <taxon>Metazoa</taxon>
        <taxon>Chordata</taxon>
        <taxon>Tunicata</taxon>
        <taxon>Ascidiacea</taxon>
        <taxon>Aplousobranchia</taxon>
        <taxon>Clavelinidae</taxon>
        <taxon>Clavelina</taxon>
    </lineage>
</organism>
<dbReference type="Gene3D" id="3.30.40.10">
    <property type="entry name" value="Zinc/RING finger domain, C3HC4 (zinc finger)"/>
    <property type="match status" value="1"/>
</dbReference>
<evidence type="ECO:0000259" key="6">
    <source>
        <dbReference type="PROSITE" id="PS50010"/>
    </source>
</evidence>
<dbReference type="InterPro" id="IPR001849">
    <property type="entry name" value="PH_domain"/>
</dbReference>
<proteinExistence type="predicted"/>
<keyword evidence="2" id="KW-0863">Zinc-finger</keyword>
<dbReference type="PANTHER" id="PTHR14336:SF15">
    <property type="entry name" value="DUAL ADAPTER FOR PHOSPHOTYROSINE AND 3-PHOSPHOTYROSINE AND 3-PHOSPHOINOSITIDE"/>
    <property type="match status" value="1"/>
</dbReference>
<evidence type="ECO:0000259" key="5">
    <source>
        <dbReference type="PROSITE" id="PS50003"/>
    </source>
</evidence>
<comment type="caution">
    <text evidence="7">The sequence shown here is derived from an EMBL/GenBank/DDBJ whole genome shotgun (WGS) entry which is preliminary data.</text>
</comment>
<dbReference type="EMBL" id="CAWYQH010000163">
    <property type="protein sequence ID" value="CAK8696634.1"/>
    <property type="molecule type" value="Genomic_DNA"/>
</dbReference>
<dbReference type="Gene3D" id="1.20.900.10">
    <property type="entry name" value="Dbl homology (DH) domain"/>
    <property type="match status" value="1"/>
</dbReference>
<dbReference type="InterPro" id="IPR051707">
    <property type="entry name" value="PI-Interact_SigTrans_Reg"/>
</dbReference>
<dbReference type="InterPro" id="IPR001965">
    <property type="entry name" value="Znf_PHD"/>
</dbReference>
<dbReference type="Proteomes" id="UP001642483">
    <property type="component" value="Unassembled WGS sequence"/>
</dbReference>
<dbReference type="SMART" id="SM00249">
    <property type="entry name" value="PHD"/>
    <property type="match status" value="1"/>
</dbReference>
<dbReference type="Gene3D" id="2.30.29.30">
    <property type="entry name" value="Pleckstrin-homology domain (PH domain)/Phosphotyrosine-binding domain (PTB)"/>
    <property type="match status" value="1"/>
</dbReference>
<dbReference type="PROSITE" id="PS50010">
    <property type="entry name" value="DH_2"/>
    <property type="match status" value="1"/>
</dbReference>
<protein>
    <recommendedName>
        <fullName evidence="9">PH domain-containing protein</fullName>
    </recommendedName>
</protein>
<dbReference type="SUPFAM" id="SSF50729">
    <property type="entry name" value="PH domain-like"/>
    <property type="match status" value="1"/>
</dbReference>
<evidence type="ECO:0008006" key="9">
    <source>
        <dbReference type="Google" id="ProtNLM"/>
    </source>
</evidence>
<feature type="compositionally biased region" description="Basic residues" evidence="4">
    <location>
        <begin position="410"/>
        <end position="421"/>
    </location>
</feature>
<dbReference type="PROSITE" id="PS50003">
    <property type="entry name" value="PH_DOMAIN"/>
    <property type="match status" value="1"/>
</dbReference>
<evidence type="ECO:0000313" key="7">
    <source>
        <dbReference type="EMBL" id="CAK8696634.1"/>
    </source>
</evidence>
<feature type="region of interest" description="Disordered" evidence="4">
    <location>
        <begin position="395"/>
        <end position="433"/>
    </location>
</feature>
<keyword evidence="3" id="KW-0862">Zinc</keyword>
<dbReference type="SUPFAM" id="SSF48065">
    <property type="entry name" value="DBL homology domain (DH-domain)"/>
    <property type="match status" value="1"/>
</dbReference>
<dbReference type="InterPro" id="IPR011011">
    <property type="entry name" value="Znf_FYVE_PHD"/>
</dbReference>
<dbReference type="CDD" id="cd20805">
    <property type="entry name" value="C1_DGK_rpt2"/>
    <property type="match status" value="1"/>
</dbReference>
<evidence type="ECO:0000256" key="2">
    <source>
        <dbReference type="ARBA" id="ARBA00022771"/>
    </source>
</evidence>
<dbReference type="CDD" id="cd15517">
    <property type="entry name" value="PHD_TCF19_like"/>
    <property type="match status" value="1"/>
</dbReference>
<reference evidence="7 8" key="1">
    <citation type="submission" date="2024-02" db="EMBL/GenBank/DDBJ databases">
        <authorList>
            <person name="Daric V."/>
            <person name="Darras S."/>
        </authorList>
    </citation>
    <scope>NUCLEOTIDE SEQUENCE [LARGE SCALE GENOMIC DNA]</scope>
</reference>
<feature type="domain" description="DH" evidence="6">
    <location>
        <begin position="15"/>
        <end position="243"/>
    </location>
</feature>
<dbReference type="SMART" id="SM00325">
    <property type="entry name" value="RhoGEF"/>
    <property type="match status" value="1"/>
</dbReference>
<evidence type="ECO:0000313" key="8">
    <source>
        <dbReference type="Proteomes" id="UP001642483"/>
    </source>
</evidence>
<evidence type="ECO:0000256" key="1">
    <source>
        <dbReference type="ARBA" id="ARBA00022723"/>
    </source>
</evidence>
<dbReference type="InterPro" id="IPR013083">
    <property type="entry name" value="Znf_RING/FYVE/PHD"/>
</dbReference>
<keyword evidence="8" id="KW-1185">Reference proteome</keyword>
<dbReference type="Pfam" id="PF00169">
    <property type="entry name" value="PH"/>
    <property type="match status" value="1"/>
</dbReference>
<gene>
    <name evidence="7" type="ORF">CVLEPA_LOCUS29789</name>
</gene>
<sequence length="489" mass="55830">MSVMMNENFSNQFKIRSSIIKAIVDNEEQYVETLKFIAKVMKTDLENCAEKIEYEVNDGHVRAVFGNITDLLEVHGARLNALRNEIQVVEKQAVNEDVVIFGGNSNIGEFFVKSRTTFSLYEVYCSNYNRAENVTKDLLEMPSLESVFESWNTSSHISLEKMGGLKILQFYLKTPLNYLCKTNVLLKALAVFTAITNSDLSDVISAYTITYATIMSIETTTRLQCLQEAYRIFDQLQQEWDNAGLCNKQGFLTKRGGNVKSWKIRWFTLRSNELKYFDEPVDEKALNTLDVCQCKCVCDTDNRMKPNCFGLVFDDRTYFIYATNQSEKVEWMNLLSWKIYMRQTPEEKARLALSIPALGHTTTVLDLLKVRLKSKRGATAILTSSPYKKQLAATNRSQCAVSGNSSKTSSSKKRSMKKAKVSRSSMQQKDTVDESDNNVDAECFYCNKMYSKSSEIDGWIQCSKCMRWAHEACSGCNEEDDNFICELCF</sequence>
<name>A0ABP0H0Q8_CLALP</name>
<keyword evidence="1" id="KW-0479">Metal-binding</keyword>
<dbReference type="SMART" id="SM00233">
    <property type="entry name" value="PH"/>
    <property type="match status" value="1"/>
</dbReference>
<accession>A0ABP0H0Q8</accession>